<feature type="compositionally biased region" description="Gly residues" evidence="4">
    <location>
        <begin position="214"/>
        <end position="226"/>
    </location>
</feature>
<organism evidence="5 6">
    <name type="scientific">Monoraphidium neglectum</name>
    <dbReference type="NCBI Taxonomy" id="145388"/>
    <lineage>
        <taxon>Eukaryota</taxon>
        <taxon>Viridiplantae</taxon>
        <taxon>Chlorophyta</taxon>
        <taxon>core chlorophytes</taxon>
        <taxon>Chlorophyceae</taxon>
        <taxon>CS clade</taxon>
        <taxon>Sphaeropleales</taxon>
        <taxon>Selenastraceae</taxon>
        <taxon>Monoraphidium</taxon>
    </lineage>
</organism>
<evidence type="ECO:0000256" key="2">
    <source>
        <dbReference type="ARBA" id="ARBA00022737"/>
    </source>
</evidence>
<dbReference type="PRINTS" id="PR00320">
    <property type="entry name" value="GPROTEINBRPT"/>
</dbReference>
<keyword evidence="6" id="KW-1185">Reference proteome</keyword>
<dbReference type="InterPro" id="IPR001680">
    <property type="entry name" value="WD40_rpt"/>
</dbReference>
<keyword evidence="1 3" id="KW-0853">WD repeat</keyword>
<dbReference type="KEGG" id="mng:MNEG_1572"/>
<dbReference type="EMBL" id="KK100379">
    <property type="protein sequence ID" value="KIZ06385.1"/>
    <property type="molecule type" value="Genomic_DNA"/>
</dbReference>
<feature type="region of interest" description="Disordered" evidence="4">
    <location>
        <begin position="208"/>
        <end position="281"/>
    </location>
</feature>
<feature type="repeat" description="WD" evidence="3">
    <location>
        <begin position="319"/>
        <end position="360"/>
    </location>
</feature>
<feature type="compositionally biased region" description="Low complexity" evidence="4">
    <location>
        <begin position="231"/>
        <end position="242"/>
    </location>
</feature>
<dbReference type="PROSITE" id="PS50082">
    <property type="entry name" value="WD_REPEATS_2"/>
    <property type="match status" value="4"/>
</dbReference>
<dbReference type="GO" id="GO:0043130">
    <property type="term" value="F:ubiquitin binding"/>
    <property type="evidence" value="ECO:0007669"/>
    <property type="project" value="TreeGrafter"/>
</dbReference>
<dbReference type="InterPro" id="IPR015943">
    <property type="entry name" value="WD40/YVTN_repeat-like_dom_sf"/>
</dbReference>
<dbReference type="SUPFAM" id="SSF50978">
    <property type="entry name" value="WD40 repeat-like"/>
    <property type="match status" value="1"/>
</dbReference>
<name>A0A0D2MV19_9CHLO</name>
<keyword evidence="2" id="KW-0677">Repeat</keyword>
<feature type="repeat" description="WD" evidence="3">
    <location>
        <begin position="277"/>
        <end position="318"/>
    </location>
</feature>
<feature type="region of interest" description="Disordered" evidence="4">
    <location>
        <begin position="1"/>
        <end position="20"/>
    </location>
</feature>
<evidence type="ECO:0000313" key="5">
    <source>
        <dbReference type="EMBL" id="KIZ06385.1"/>
    </source>
</evidence>
<evidence type="ECO:0000256" key="4">
    <source>
        <dbReference type="SAM" id="MobiDB-lite"/>
    </source>
</evidence>
<dbReference type="CDD" id="cd00200">
    <property type="entry name" value="WD40"/>
    <property type="match status" value="1"/>
</dbReference>
<dbReference type="InterPro" id="IPR051246">
    <property type="entry name" value="WDR48"/>
</dbReference>
<dbReference type="PANTHER" id="PTHR19862">
    <property type="entry name" value="WD REPEAT-CONTAINING PROTEIN 48"/>
    <property type="match status" value="1"/>
</dbReference>
<feature type="repeat" description="WD" evidence="3">
    <location>
        <begin position="126"/>
        <end position="156"/>
    </location>
</feature>
<evidence type="ECO:0000313" key="6">
    <source>
        <dbReference type="Proteomes" id="UP000054498"/>
    </source>
</evidence>
<dbReference type="AlphaFoldDB" id="A0A0D2MV19"/>
<dbReference type="PROSITE" id="PS00678">
    <property type="entry name" value="WD_REPEATS_1"/>
    <property type="match status" value="1"/>
</dbReference>
<dbReference type="GO" id="GO:0000724">
    <property type="term" value="P:double-strand break repair via homologous recombination"/>
    <property type="evidence" value="ECO:0007669"/>
    <property type="project" value="TreeGrafter"/>
</dbReference>
<dbReference type="OrthoDB" id="2421129at2759"/>
<dbReference type="InterPro" id="IPR036322">
    <property type="entry name" value="WD40_repeat_dom_sf"/>
</dbReference>
<feature type="compositionally biased region" description="Low complexity" evidence="4">
    <location>
        <begin position="265"/>
        <end position="281"/>
    </location>
</feature>
<dbReference type="PANTHER" id="PTHR19862:SF14">
    <property type="entry name" value="WD REPEAT-CONTAINING PROTEIN 48"/>
    <property type="match status" value="1"/>
</dbReference>
<feature type="repeat" description="WD" evidence="3">
    <location>
        <begin position="83"/>
        <end position="115"/>
    </location>
</feature>
<evidence type="ECO:0000256" key="1">
    <source>
        <dbReference type="ARBA" id="ARBA00022574"/>
    </source>
</evidence>
<dbReference type="RefSeq" id="XP_013905404.1">
    <property type="nucleotide sequence ID" value="XM_014049950.1"/>
</dbReference>
<dbReference type="InterPro" id="IPR020472">
    <property type="entry name" value="WD40_PAC1"/>
</dbReference>
<dbReference type="Proteomes" id="UP000054498">
    <property type="component" value="Unassembled WGS sequence"/>
</dbReference>
<dbReference type="InterPro" id="IPR019775">
    <property type="entry name" value="WD40_repeat_CS"/>
</dbReference>
<protein>
    <submittedName>
        <fullName evidence="5">Uncharacterized protein</fullName>
    </submittedName>
</protein>
<dbReference type="SMART" id="SM00320">
    <property type="entry name" value="WD40"/>
    <property type="match status" value="7"/>
</dbReference>
<proteinExistence type="predicted"/>
<dbReference type="PROSITE" id="PS50294">
    <property type="entry name" value="WD_REPEATS_REGION"/>
    <property type="match status" value="1"/>
</dbReference>
<reference evidence="5 6" key="1">
    <citation type="journal article" date="2013" name="BMC Genomics">
        <title>Reconstruction of the lipid metabolism for the microalga Monoraphidium neglectum from its genome sequence reveals characteristics suitable for biofuel production.</title>
        <authorList>
            <person name="Bogen C."/>
            <person name="Al-Dilaimi A."/>
            <person name="Albersmeier A."/>
            <person name="Wichmann J."/>
            <person name="Grundmann M."/>
            <person name="Rupp O."/>
            <person name="Lauersen K.J."/>
            <person name="Blifernez-Klassen O."/>
            <person name="Kalinowski J."/>
            <person name="Goesmann A."/>
            <person name="Mussgnug J.H."/>
            <person name="Kruse O."/>
        </authorList>
    </citation>
    <scope>NUCLEOTIDE SEQUENCE [LARGE SCALE GENOMIC DNA]</scope>
    <source>
        <strain evidence="5 6">SAG 48.87</strain>
    </source>
</reference>
<dbReference type="STRING" id="145388.A0A0D2MV19"/>
<sequence length="593" mass="62582">MQHASGRGLRQVGNTGWSSDTFHQPRDYRLINQLPFDAHVMQGSMMAASGYRGGASAASSFDSALYYGGGYGSGYGGFNGGGVFGHCAGVEALATSSSGQLFTASRDSTIRRWELGGGRPACAARFEGHVDWVNGLARVGDDVIVSCSSDRTVKIWRAGGAGECVHTFADVHSDYVTCVAAAEQAGLVASAGLRSEVVLYDLQAMRATPLRPPTGGGASGGDGGGAPRENGPSAAAAAAGSYFGAGGPGGAQQPYPHPQHHQQQHHQQQQQQQQQQQKGPKGSIYALAMNPAGTLLATGTTESFIRVYDPRTHAKAMKLKGHTDNVRALLMNDAGTLLLSASSDDTVRLWDMRQQRCIQTLALHTDSVWCLAASPDFGTVFSGGRDRRVFRTHLARRETQLLAQAEGPVRAMALSGDEARLWVSSCPTSVSARVCAYDVPAWPSQQPAGGGLHVQRSASLSRSFLGGSPALRLRQSSDLSGLAEEDSGADRGPAVTIPGAPALVAYRVLPDKRHVLTQDSGGAVARWDVLSGAIVESYGRADIVERERALWRPVSVPSWFTTDVKLGQLAVHLEAPGCFAAEAYAPTSRDSIQ</sequence>
<evidence type="ECO:0000256" key="3">
    <source>
        <dbReference type="PROSITE-ProRule" id="PRU00221"/>
    </source>
</evidence>
<dbReference type="Gene3D" id="2.130.10.10">
    <property type="entry name" value="YVTN repeat-like/Quinoprotein amine dehydrogenase"/>
    <property type="match status" value="2"/>
</dbReference>
<accession>A0A0D2MV19</accession>
<dbReference type="Pfam" id="PF00400">
    <property type="entry name" value="WD40"/>
    <property type="match status" value="5"/>
</dbReference>
<gene>
    <name evidence="5" type="ORF">MNEG_1572</name>
</gene>
<dbReference type="GeneID" id="25733409"/>